<reference evidence="2 3" key="1">
    <citation type="submission" date="2024-09" db="EMBL/GenBank/DDBJ databases">
        <authorList>
            <person name="Sun Q."/>
            <person name="Mori K."/>
        </authorList>
    </citation>
    <scope>NUCLEOTIDE SEQUENCE [LARGE SCALE GENOMIC DNA]</scope>
    <source>
        <strain evidence="2 3">TBRC 1432</strain>
    </source>
</reference>
<dbReference type="PROSITE" id="PS51186">
    <property type="entry name" value="GNAT"/>
    <property type="match status" value="1"/>
</dbReference>
<proteinExistence type="predicted"/>
<name>A0ABV6MWN5_9PSEU</name>
<dbReference type="InterPro" id="IPR051908">
    <property type="entry name" value="Ribosomal_N-acetyltransferase"/>
</dbReference>
<keyword evidence="2" id="KW-0808">Transferase</keyword>
<dbReference type="CDD" id="cd04301">
    <property type="entry name" value="NAT_SF"/>
    <property type="match status" value="1"/>
</dbReference>
<accession>A0ABV6MWN5</accession>
<dbReference type="EMBL" id="JBHLUD010000007">
    <property type="protein sequence ID" value="MFC0544733.1"/>
    <property type="molecule type" value="Genomic_DNA"/>
</dbReference>
<evidence type="ECO:0000313" key="2">
    <source>
        <dbReference type="EMBL" id="MFC0544733.1"/>
    </source>
</evidence>
<evidence type="ECO:0000259" key="1">
    <source>
        <dbReference type="PROSITE" id="PS51186"/>
    </source>
</evidence>
<comment type="caution">
    <text evidence="2">The sequence shown here is derived from an EMBL/GenBank/DDBJ whole genome shotgun (WGS) entry which is preliminary data.</text>
</comment>
<dbReference type="PANTHER" id="PTHR43441:SF11">
    <property type="entry name" value="RIBOSOMAL-PROTEIN-SERINE ACETYLTRANSFERASE"/>
    <property type="match status" value="1"/>
</dbReference>
<dbReference type="Gene3D" id="3.40.630.30">
    <property type="match status" value="1"/>
</dbReference>
<dbReference type="InterPro" id="IPR016181">
    <property type="entry name" value="Acyl_CoA_acyltransferase"/>
</dbReference>
<protein>
    <submittedName>
        <fullName evidence="2">GNAT family N-acetyltransferase</fullName>
        <ecNumber evidence="2">2.3.-.-</ecNumber>
    </submittedName>
</protein>
<dbReference type="GO" id="GO:0016746">
    <property type="term" value="F:acyltransferase activity"/>
    <property type="evidence" value="ECO:0007669"/>
    <property type="project" value="UniProtKB-KW"/>
</dbReference>
<dbReference type="Proteomes" id="UP001589810">
    <property type="component" value="Unassembled WGS sequence"/>
</dbReference>
<evidence type="ECO:0000313" key="3">
    <source>
        <dbReference type="Proteomes" id="UP001589810"/>
    </source>
</evidence>
<organism evidence="2 3">
    <name type="scientific">Kutzneria chonburiensis</name>
    <dbReference type="NCBI Taxonomy" id="1483604"/>
    <lineage>
        <taxon>Bacteria</taxon>
        <taxon>Bacillati</taxon>
        <taxon>Actinomycetota</taxon>
        <taxon>Actinomycetes</taxon>
        <taxon>Pseudonocardiales</taxon>
        <taxon>Pseudonocardiaceae</taxon>
        <taxon>Kutzneria</taxon>
    </lineage>
</organism>
<dbReference type="SUPFAM" id="SSF55729">
    <property type="entry name" value="Acyl-CoA N-acyltransferases (Nat)"/>
    <property type="match status" value="1"/>
</dbReference>
<sequence length="172" mass="19423">MSRLTLRPVTPNDWPAVHSWGSLPQFCRFQPWGPNTEEESRAHVRAAIDAWSRTPRERWVFLSCVDGQPIGSGEVKIHSVGHRQGEIAYGVHPDLWGRGLGTSIGNALLAVGFGQLNLHRIHATCDPRNLGSARLLRRLGMTYEGRLRHTLLLRDGWRDSDVFSILDNEWPT</sequence>
<dbReference type="RefSeq" id="WP_273936182.1">
    <property type="nucleotide sequence ID" value="NZ_CP097263.1"/>
</dbReference>
<keyword evidence="2" id="KW-0012">Acyltransferase</keyword>
<dbReference type="EC" id="2.3.-.-" evidence="2"/>
<dbReference type="Pfam" id="PF13302">
    <property type="entry name" value="Acetyltransf_3"/>
    <property type="match status" value="1"/>
</dbReference>
<dbReference type="InterPro" id="IPR000182">
    <property type="entry name" value="GNAT_dom"/>
</dbReference>
<keyword evidence="3" id="KW-1185">Reference proteome</keyword>
<feature type="domain" description="N-acetyltransferase" evidence="1">
    <location>
        <begin position="4"/>
        <end position="169"/>
    </location>
</feature>
<gene>
    <name evidence="2" type="ORF">ACFFH7_24725</name>
</gene>
<dbReference type="PANTHER" id="PTHR43441">
    <property type="entry name" value="RIBOSOMAL-PROTEIN-SERINE ACETYLTRANSFERASE"/>
    <property type="match status" value="1"/>
</dbReference>